<keyword evidence="1 2" id="KW-0238">DNA-binding</keyword>
<feature type="domain" description="HTH tetR-type" evidence="3">
    <location>
        <begin position="11"/>
        <end position="71"/>
    </location>
</feature>
<keyword evidence="5" id="KW-1185">Reference proteome</keyword>
<evidence type="ECO:0000259" key="3">
    <source>
        <dbReference type="PROSITE" id="PS50977"/>
    </source>
</evidence>
<reference evidence="4" key="1">
    <citation type="submission" date="2021-06" db="EMBL/GenBank/DDBJ databases">
        <title>Description of novel taxa of the family Lachnospiraceae.</title>
        <authorList>
            <person name="Chaplin A.V."/>
            <person name="Sokolova S.R."/>
            <person name="Pikina A.P."/>
            <person name="Korzhanova M."/>
            <person name="Belova V."/>
            <person name="Korostin D."/>
            <person name="Efimov B.A."/>
        </authorList>
    </citation>
    <scope>NUCLEOTIDE SEQUENCE</scope>
    <source>
        <strain evidence="4">ASD5720</strain>
    </source>
</reference>
<sequence length="187" mass="21760">MEIKKQDKRVRYTKLFLKEALITLMQDKPVSQIKVTEICQAAEINRATFYSYYTDPMDLLATVEQEVIDNINMYLQSFDYQENPSDMLVMLTKILEYIEQNEKLCLILLGGNGNPDFQRRITMIIREGFVKDYQTKKAMDPSVAEYVYTYIASGSFSLILKWLEEERRIPLPQMAEMVVRLSNGAGL</sequence>
<dbReference type="SUPFAM" id="SSF46689">
    <property type="entry name" value="Homeodomain-like"/>
    <property type="match status" value="1"/>
</dbReference>
<dbReference type="EMBL" id="JAHQCW010000066">
    <property type="protein sequence ID" value="MBU9739562.1"/>
    <property type="molecule type" value="Genomic_DNA"/>
</dbReference>
<evidence type="ECO:0000256" key="2">
    <source>
        <dbReference type="PROSITE-ProRule" id="PRU00335"/>
    </source>
</evidence>
<dbReference type="Proteomes" id="UP000712157">
    <property type="component" value="Unassembled WGS sequence"/>
</dbReference>
<dbReference type="GO" id="GO:0003677">
    <property type="term" value="F:DNA binding"/>
    <property type="evidence" value="ECO:0007669"/>
    <property type="project" value="UniProtKB-UniRule"/>
</dbReference>
<accession>A0A949ND86</accession>
<dbReference type="AlphaFoldDB" id="A0A949ND86"/>
<evidence type="ECO:0000256" key="1">
    <source>
        <dbReference type="ARBA" id="ARBA00023125"/>
    </source>
</evidence>
<dbReference type="InterPro" id="IPR001647">
    <property type="entry name" value="HTH_TetR"/>
</dbReference>
<feature type="DNA-binding region" description="H-T-H motif" evidence="2">
    <location>
        <begin position="34"/>
        <end position="53"/>
    </location>
</feature>
<evidence type="ECO:0000313" key="5">
    <source>
        <dbReference type="Proteomes" id="UP000712157"/>
    </source>
</evidence>
<dbReference type="InterPro" id="IPR039532">
    <property type="entry name" value="TetR_C_Firmicutes"/>
</dbReference>
<dbReference type="PROSITE" id="PS50977">
    <property type="entry name" value="HTH_TETR_2"/>
    <property type="match status" value="1"/>
</dbReference>
<dbReference type="Gene3D" id="1.10.357.10">
    <property type="entry name" value="Tetracycline Repressor, domain 2"/>
    <property type="match status" value="1"/>
</dbReference>
<dbReference type="InterPro" id="IPR009057">
    <property type="entry name" value="Homeodomain-like_sf"/>
</dbReference>
<dbReference type="PANTHER" id="PTHR43479:SF7">
    <property type="entry name" value="TETR-FAMILY TRANSCRIPTIONAL REGULATOR"/>
    <property type="match status" value="1"/>
</dbReference>
<comment type="caution">
    <text evidence="4">The sequence shown here is derived from an EMBL/GenBank/DDBJ whole genome shotgun (WGS) entry which is preliminary data.</text>
</comment>
<dbReference type="PANTHER" id="PTHR43479">
    <property type="entry name" value="ACREF/ENVCD OPERON REPRESSOR-RELATED"/>
    <property type="match status" value="1"/>
</dbReference>
<dbReference type="InterPro" id="IPR050624">
    <property type="entry name" value="HTH-type_Tx_Regulator"/>
</dbReference>
<gene>
    <name evidence="4" type="ORF">KTH89_23790</name>
</gene>
<proteinExistence type="predicted"/>
<dbReference type="RefSeq" id="WP_158346647.1">
    <property type="nucleotide sequence ID" value="NZ_JAHQCW010000066.1"/>
</dbReference>
<protein>
    <submittedName>
        <fullName evidence="4">TetR family transcriptional regulator C-terminal domain-containing protein</fullName>
    </submittedName>
</protein>
<name>A0A949ND86_9FIRM</name>
<dbReference type="Pfam" id="PF14278">
    <property type="entry name" value="TetR_C_8"/>
    <property type="match status" value="1"/>
</dbReference>
<organism evidence="4 5">
    <name type="scientific">Diplocloster agilis</name>
    <dbReference type="NCBI Taxonomy" id="2850323"/>
    <lineage>
        <taxon>Bacteria</taxon>
        <taxon>Bacillati</taxon>
        <taxon>Bacillota</taxon>
        <taxon>Clostridia</taxon>
        <taxon>Lachnospirales</taxon>
        <taxon>Lachnospiraceae</taxon>
        <taxon>Diplocloster</taxon>
    </lineage>
</organism>
<evidence type="ECO:0000313" key="4">
    <source>
        <dbReference type="EMBL" id="MBU9739562.1"/>
    </source>
</evidence>